<dbReference type="SMART" id="SM00284">
    <property type="entry name" value="OLF"/>
    <property type="match status" value="1"/>
</dbReference>
<organism evidence="5 6">
    <name type="scientific">Merluccius polli</name>
    <name type="common">Benguela hake</name>
    <name type="synonym">Merluccius cadenati</name>
    <dbReference type="NCBI Taxonomy" id="89951"/>
    <lineage>
        <taxon>Eukaryota</taxon>
        <taxon>Metazoa</taxon>
        <taxon>Chordata</taxon>
        <taxon>Craniata</taxon>
        <taxon>Vertebrata</taxon>
        <taxon>Euteleostomi</taxon>
        <taxon>Actinopterygii</taxon>
        <taxon>Neopterygii</taxon>
        <taxon>Teleostei</taxon>
        <taxon>Neoteleostei</taxon>
        <taxon>Acanthomorphata</taxon>
        <taxon>Zeiogadaria</taxon>
        <taxon>Gadariae</taxon>
        <taxon>Gadiformes</taxon>
        <taxon>Gadoidei</taxon>
        <taxon>Merlucciidae</taxon>
        <taxon>Merluccius</taxon>
    </lineage>
</organism>
<evidence type="ECO:0000256" key="3">
    <source>
        <dbReference type="PROSITE-ProRule" id="PRU00446"/>
    </source>
</evidence>
<dbReference type="Pfam" id="PF02191">
    <property type="entry name" value="OLF"/>
    <property type="match status" value="1"/>
</dbReference>
<gene>
    <name evidence="5" type="primary">Olfm4_2</name>
    <name evidence="5" type="ORF">N1851_007263</name>
</gene>
<comment type="subcellular location">
    <subcellularLocation>
        <location evidence="1">Secreted</location>
    </subcellularLocation>
</comment>
<dbReference type="PANTHER" id="PTHR23192">
    <property type="entry name" value="OLFACTOMEDIN-RELATED"/>
    <property type="match status" value="1"/>
</dbReference>
<protein>
    <submittedName>
        <fullName evidence="5">Olfactomedin-4</fullName>
    </submittedName>
</protein>
<dbReference type="Proteomes" id="UP001174136">
    <property type="component" value="Unassembled WGS sequence"/>
</dbReference>
<accession>A0AA47N492</accession>
<dbReference type="PANTHER" id="PTHR23192:SF7">
    <property type="entry name" value="OLFACTOMEDIN-4"/>
    <property type="match status" value="1"/>
</dbReference>
<evidence type="ECO:0000259" key="4">
    <source>
        <dbReference type="PROSITE" id="PS51132"/>
    </source>
</evidence>
<comment type="caution">
    <text evidence="5">The sequence shown here is derived from an EMBL/GenBank/DDBJ whole genome shotgun (WGS) entry which is preliminary data.</text>
</comment>
<dbReference type="InterPro" id="IPR050605">
    <property type="entry name" value="Olfactomedin-like_domain"/>
</dbReference>
<dbReference type="InterPro" id="IPR003112">
    <property type="entry name" value="Olfac-like_dom"/>
</dbReference>
<dbReference type="PROSITE" id="PS51132">
    <property type="entry name" value="OLF"/>
    <property type="match status" value="1"/>
</dbReference>
<dbReference type="GO" id="GO:0005615">
    <property type="term" value="C:extracellular space"/>
    <property type="evidence" value="ECO:0007669"/>
    <property type="project" value="TreeGrafter"/>
</dbReference>
<proteinExistence type="predicted"/>
<keyword evidence="2" id="KW-0964">Secreted</keyword>
<name>A0AA47N492_MERPO</name>
<evidence type="ECO:0000313" key="6">
    <source>
        <dbReference type="Proteomes" id="UP001174136"/>
    </source>
</evidence>
<dbReference type="GO" id="GO:0007165">
    <property type="term" value="P:signal transduction"/>
    <property type="evidence" value="ECO:0007669"/>
    <property type="project" value="TreeGrafter"/>
</dbReference>
<reference evidence="5" key="1">
    <citation type="journal article" date="2023" name="Front. Mar. Sci.">
        <title>A new Merluccius polli reference genome to investigate the effects of global change in West African waters.</title>
        <authorList>
            <person name="Mateo J.L."/>
            <person name="Blanco-Fernandez C."/>
            <person name="Garcia-Vazquez E."/>
            <person name="Machado-Schiaffino G."/>
        </authorList>
    </citation>
    <scope>NUCLEOTIDE SEQUENCE</scope>
    <source>
        <strain evidence="5">C29</strain>
        <tissue evidence="5">Fin</tissue>
    </source>
</reference>
<evidence type="ECO:0000256" key="1">
    <source>
        <dbReference type="ARBA" id="ARBA00004613"/>
    </source>
</evidence>
<dbReference type="AlphaFoldDB" id="A0AA47N492"/>
<dbReference type="EMBL" id="JAOPHQ010001228">
    <property type="protein sequence ID" value="KAK0151440.1"/>
    <property type="molecule type" value="Genomic_DNA"/>
</dbReference>
<evidence type="ECO:0000313" key="5">
    <source>
        <dbReference type="EMBL" id="KAK0151440.1"/>
    </source>
</evidence>
<comment type="caution">
    <text evidence="3">Lacks conserved residue(s) required for the propagation of feature annotation.</text>
</comment>
<sequence>MLTLTRLEVKYDKNLVLKTRREYIKIQLQLEECERRHQEIFNPNIGSCAHTGIIRVSQPIVSQINAHLSAGYTFGAWGKDSKPLPDRESMYWYSGYTSAAVADVRFYSNYKDLILRNHFQHYGLQSGWTGTGNNVLLRENVLYYQLNSPFSMAKVNFTSMKYEYRIVSKASTRFSYAHSPNQNFDFAADETGLWVTYASEESSGQLILAKINEPSFGIEEEWQTSVYKPGLSNAFMVCGVLYAVRTVDIHTEEIFYMFDTKTQQEHYINVPFERFQETYINLDYNPTDQKLYMYNNGYYVNYHLWFNYTTKATEDMPALLI</sequence>
<feature type="domain" description="Olfactomedin-like" evidence="4">
    <location>
        <begin position="47"/>
        <end position="308"/>
    </location>
</feature>
<keyword evidence="6" id="KW-1185">Reference proteome</keyword>
<evidence type="ECO:0000256" key="2">
    <source>
        <dbReference type="ARBA" id="ARBA00022525"/>
    </source>
</evidence>